<feature type="chain" id="PRO_5045331799" evidence="5">
    <location>
        <begin position="24"/>
        <end position="319"/>
    </location>
</feature>
<dbReference type="PROSITE" id="PS51257">
    <property type="entry name" value="PROKAR_LIPOPROTEIN"/>
    <property type="match status" value="1"/>
</dbReference>
<dbReference type="Pfam" id="PF01497">
    <property type="entry name" value="Peripla_BP_2"/>
    <property type="match status" value="1"/>
</dbReference>
<reference evidence="7 8" key="1">
    <citation type="submission" date="2023-07" db="EMBL/GenBank/DDBJ databases">
        <title>Sequencing the genomes of 1000 actinobacteria strains.</title>
        <authorList>
            <person name="Klenk H.-P."/>
        </authorList>
    </citation>
    <scope>NUCLEOTIDE SEQUENCE [LARGE SCALE GENOMIC DNA]</scope>
    <source>
        <strain evidence="7 8">DSM 14785</strain>
    </source>
</reference>
<name>A0ABU0GJV9_9CELL</name>
<dbReference type="Proteomes" id="UP001240250">
    <property type="component" value="Unassembled WGS sequence"/>
</dbReference>
<keyword evidence="3" id="KW-0813">Transport</keyword>
<dbReference type="RefSeq" id="WP_070319435.1">
    <property type="nucleotide sequence ID" value="NZ_JAUSVM010000001.1"/>
</dbReference>
<dbReference type="PROSITE" id="PS51318">
    <property type="entry name" value="TAT"/>
    <property type="match status" value="1"/>
</dbReference>
<evidence type="ECO:0000256" key="5">
    <source>
        <dbReference type="SAM" id="SignalP"/>
    </source>
</evidence>
<evidence type="ECO:0000256" key="3">
    <source>
        <dbReference type="ARBA" id="ARBA00022448"/>
    </source>
</evidence>
<evidence type="ECO:0000256" key="2">
    <source>
        <dbReference type="ARBA" id="ARBA00008814"/>
    </source>
</evidence>
<dbReference type="PANTHER" id="PTHR30532">
    <property type="entry name" value="IRON III DICITRATE-BINDING PERIPLASMIC PROTEIN"/>
    <property type="match status" value="1"/>
</dbReference>
<dbReference type="Gene3D" id="3.40.50.1980">
    <property type="entry name" value="Nitrogenase molybdenum iron protein domain"/>
    <property type="match status" value="2"/>
</dbReference>
<comment type="similarity">
    <text evidence="2">Belongs to the bacterial solute-binding protein 8 family.</text>
</comment>
<dbReference type="InterPro" id="IPR002491">
    <property type="entry name" value="ABC_transptr_periplasmic_BD"/>
</dbReference>
<dbReference type="SUPFAM" id="SSF53807">
    <property type="entry name" value="Helical backbone' metal receptor"/>
    <property type="match status" value="1"/>
</dbReference>
<dbReference type="InterPro" id="IPR051313">
    <property type="entry name" value="Bact_iron-sidero_bind"/>
</dbReference>
<feature type="domain" description="Fe/B12 periplasmic-binding" evidence="6">
    <location>
        <begin position="58"/>
        <end position="319"/>
    </location>
</feature>
<evidence type="ECO:0000259" key="6">
    <source>
        <dbReference type="PROSITE" id="PS50983"/>
    </source>
</evidence>
<evidence type="ECO:0000313" key="8">
    <source>
        <dbReference type="Proteomes" id="UP001240250"/>
    </source>
</evidence>
<dbReference type="InterPro" id="IPR006311">
    <property type="entry name" value="TAT_signal"/>
</dbReference>
<organism evidence="7 8">
    <name type="scientific">Cellulomonas iranensis</name>
    <dbReference type="NCBI Taxonomy" id="76862"/>
    <lineage>
        <taxon>Bacteria</taxon>
        <taxon>Bacillati</taxon>
        <taxon>Actinomycetota</taxon>
        <taxon>Actinomycetes</taxon>
        <taxon>Micrococcales</taxon>
        <taxon>Cellulomonadaceae</taxon>
        <taxon>Cellulomonas</taxon>
    </lineage>
</organism>
<feature type="signal peptide" evidence="5">
    <location>
        <begin position="1"/>
        <end position="23"/>
    </location>
</feature>
<comment type="caution">
    <text evidence="7">The sequence shown here is derived from an EMBL/GenBank/DDBJ whole genome shotgun (WGS) entry which is preliminary data.</text>
</comment>
<protein>
    <submittedName>
        <fullName evidence="7">Iron complex transport system substrate-binding protein</fullName>
    </submittedName>
</protein>
<dbReference type="PROSITE" id="PS50983">
    <property type="entry name" value="FE_B12_PBP"/>
    <property type="match status" value="1"/>
</dbReference>
<proteinExistence type="inferred from homology"/>
<comment type="subcellular location">
    <subcellularLocation>
        <location evidence="1">Cell envelope</location>
    </subcellularLocation>
</comment>
<keyword evidence="8" id="KW-1185">Reference proteome</keyword>
<sequence length="319" mass="34135">MTTTSRRRPAALALALVAGLALAACSATADGATGGAHAATRTVDSEFGEVELPTDPQAALGFYTTDVDILATLGIPLASSQPVRDGYTGFPAFFPQDALADVDTFVNFPEYSYEAVMAAAPDLILNGLGYDEEAVQRLAEIAPTYSVNAFDGADWRDKFRTTAAALGRTEQADAWFARYDARVAEVRDQLDARGIHPRVAAIGWWNDQLQLSCYGVPCLVFADLGLDVAPLALQEDAALSLEQVDQLADVDVAVRSYEPGPAGEAADAETLQMLATSQVWSSLPFVAEDRYFRYDLEMDYGSPSGHAAFLEFLADSLLG</sequence>
<gene>
    <name evidence="7" type="ORF">JO380_002036</name>
</gene>
<keyword evidence="4 5" id="KW-0732">Signal</keyword>
<evidence type="ECO:0000256" key="4">
    <source>
        <dbReference type="ARBA" id="ARBA00022729"/>
    </source>
</evidence>
<evidence type="ECO:0000256" key="1">
    <source>
        <dbReference type="ARBA" id="ARBA00004196"/>
    </source>
</evidence>
<dbReference type="EMBL" id="JAUSVM010000001">
    <property type="protein sequence ID" value="MDQ0425655.1"/>
    <property type="molecule type" value="Genomic_DNA"/>
</dbReference>
<accession>A0ABU0GJV9</accession>
<evidence type="ECO:0000313" key="7">
    <source>
        <dbReference type="EMBL" id="MDQ0425655.1"/>
    </source>
</evidence>
<dbReference type="PANTHER" id="PTHR30532:SF1">
    <property type="entry name" value="IRON(3+)-HYDROXAMATE-BINDING PROTEIN FHUD"/>
    <property type="match status" value="1"/>
</dbReference>